<dbReference type="GO" id="GO:0016301">
    <property type="term" value="F:kinase activity"/>
    <property type="evidence" value="ECO:0007669"/>
    <property type="project" value="UniProtKB-KW"/>
</dbReference>
<organism evidence="2 3">
    <name type="scientific">Portunus trituberculatus</name>
    <name type="common">Swimming crab</name>
    <name type="synonym">Neptunus trituberculatus</name>
    <dbReference type="NCBI Taxonomy" id="210409"/>
    <lineage>
        <taxon>Eukaryota</taxon>
        <taxon>Metazoa</taxon>
        <taxon>Ecdysozoa</taxon>
        <taxon>Arthropoda</taxon>
        <taxon>Crustacea</taxon>
        <taxon>Multicrustacea</taxon>
        <taxon>Malacostraca</taxon>
        <taxon>Eumalacostraca</taxon>
        <taxon>Eucarida</taxon>
        <taxon>Decapoda</taxon>
        <taxon>Pleocyemata</taxon>
        <taxon>Brachyura</taxon>
        <taxon>Eubrachyura</taxon>
        <taxon>Portunoidea</taxon>
        <taxon>Portunidae</taxon>
        <taxon>Portuninae</taxon>
        <taxon>Portunus</taxon>
    </lineage>
</organism>
<dbReference type="InterPro" id="IPR011009">
    <property type="entry name" value="Kinase-like_dom_sf"/>
</dbReference>
<proteinExistence type="predicted"/>
<accession>A0A5B7EHU8</accession>
<sequence length="131" mass="14587">MCCGGAALSDPSEVGRSWAGSASDRVTKTKVAIKKISPFEHQTYCQRTLREIKILTRFKHENVSVSSCSPLFCVENYLPISFTHCLILIFTYPLVLLSSVTITRSSLSNFSMPLTILYIVIRSVPSFSSFL</sequence>
<dbReference type="AlphaFoldDB" id="A0A5B7EHU8"/>
<keyword evidence="1" id="KW-1133">Transmembrane helix</keyword>
<keyword evidence="2" id="KW-0418">Kinase</keyword>
<reference evidence="2 3" key="1">
    <citation type="submission" date="2019-05" db="EMBL/GenBank/DDBJ databases">
        <title>Another draft genome of Portunus trituberculatus and its Hox gene families provides insights of decapod evolution.</title>
        <authorList>
            <person name="Jeong J.-H."/>
            <person name="Song I."/>
            <person name="Kim S."/>
            <person name="Choi T."/>
            <person name="Kim D."/>
            <person name="Ryu S."/>
            <person name="Kim W."/>
        </authorList>
    </citation>
    <scope>NUCLEOTIDE SEQUENCE [LARGE SCALE GENOMIC DNA]</scope>
    <source>
        <tissue evidence="2">Muscle</tissue>
    </source>
</reference>
<keyword evidence="1" id="KW-0812">Transmembrane</keyword>
<dbReference type="SUPFAM" id="SSF56112">
    <property type="entry name" value="Protein kinase-like (PK-like)"/>
    <property type="match status" value="1"/>
</dbReference>
<evidence type="ECO:0000256" key="1">
    <source>
        <dbReference type="SAM" id="Phobius"/>
    </source>
</evidence>
<protein>
    <submittedName>
        <fullName evidence="2">Mitogen-activated protein kinase 1</fullName>
    </submittedName>
</protein>
<feature type="transmembrane region" description="Helical" evidence="1">
    <location>
        <begin position="77"/>
        <end position="98"/>
    </location>
</feature>
<dbReference type="EMBL" id="VSRR010002701">
    <property type="protein sequence ID" value="MPC32809.1"/>
    <property type="molecule type" value="Genomic_DNA"/>
</dbReference>
<evidence type="ECO:0000313" key="2">
    <source>
        <dbReference type="EMBL" id="MPC32809.1"/>
    </source>
</evidence>
<dbReference type="Gene3D" id="3.30.200.20">
    <property type="entry name" value="Phosphorylase Kinase, domain 1"/>
    <property type="match status" value="1"/>
</dbReference>
<gene>
    <name evidence="2" type="primary">mapk1</name>
    <name evidence="2" type="ORF">E2C01_026140</name>
</gene>
<keyword evidence="1" id="KW-0472">Membrane</keyword>
<comment type="caution">
    <text evidence="2">The sequence shown here is derived from an EMBL/GenBank/DDBJ whole genome shotgun (WGS) entry which is preliminary data.</text>
</comment>
<name>A0A5B7EHU8_PORTR</name>
<dbReference type="Proteomes" id="UP000324222">
    <property type="component" value="Unassembled WGS sequence"/>
</dbReference>
<keyword evidence="3" id="KW-1185">Reference proteome</keyword>
<evidence type="ECO:0000313" key="3">
    <source>
        <dbReference type="Proteomes" id="UP000324222"/>
    </source>
</evidence>
<keyword evidence="2" id="KW-0808">Transferase</keyword>